<evidence type="ECO:0000313" key="2">
    <source>
        <dbReference type="EMBL" id="MDA8485130.1"/>
    </source>
</evidence>
<dbReference type="Proteomes" id="UP001211689">
    <property type="component" value="Unassembled WGS sequence"/>
</dbReference>
<reference evidence="2 3" key="1">
    <citation type="submission" date="2022-07" db="EMBL/GenBank/DDBJ databases">
        <title>Genome Analysis of Selected Gammaproteobacteria from Nigerian Food snails.</title>
        <authorList>
            <person name="Okafor A.C."/>
        </authorList>
    </citation>
    <scope>NUCLEOTIDE SEQUENCE [LARGE SCALE GENOMIC DNA]</scope>
    <source>
        <strain evidence="2 3">Awg 2</strain>
    </source>
</reference>
<feature type="transmembrane region" description="Helical" evidence="1">
    <location>
        <begin position="26"/>
        <end position="44"/>
    </location>
</feature>
<name>A0ABT4Y8C8_METRE</name>
<evidence type="ECO:0000256" key="1">
    <source>
        <dbReference type="SAM" id="Phobius"/>
    </source>
</evidence>
<protein>
    <submittedName>
        <fullName evidence="2">Uncharacterized protein</fullName>
    </submittedName>
</protein>
<keyword evidence="1" id="KW-0812">Transmembrane</keyword>
<dbReference type="RefSeq" id="WP_271471585.1">
    <property type="nucleotide sequence ID" value="NZ_JANEWF010000024.1"/>
</dbReference>
<gene>
    <name evidence="2" type="ORF">NNO07_18850</name>
</gene>
<organism evidence="2 3">
    <name type="scientific">Metapseudomonas resinovorans</name>
    <name type="common">Pseudomonas resinovorans</name>
    <dbReference type="NCBI Taxonomy" id="53412"/>
    <lineage>
        <taxon>Bacteria</taxon>
        <taxon>Pseudomonadati</taxon>
        <taxon>Pseudomonadota</taxon>
        <taxon>Gammaproteobacteria</taxon>
        <taxon>Pseudomonadales</taxon>
        <taxon>Pseudomonadaceae</taxon>
        <taxon>Metapseudomonas</taxon>
    </lineage>
</organism>
<keyword evidence="3" id="KW-1185">Reference proteome</keyword>
<comment type="caution">
    <text evidence="2">The sequence shown here is derived from an EMBL/GenBank/DDBJ whole genome shotgun (WGS) entry which is preliminary data.</text>
</comment>
<dbReference type="EMBL" id="JANEWF010000024">
    <property type="protein sequence ID" value="MDA8485130.1"/>
    <property type="molecule type" value="Genomic_DNA"/>
</dbReference>
<accession>A0ABT4Y8C8</accession>
<evidence type="ECO:0000313" key="3">
    <source>
        <dbReference type="Proteomes" id="UP001211689"/>
    </source>
</evidence>
<keyword evidence="1" id="KW-0472">Membrane</keyword>
<keyword evidence="1" id="KW-1133">Transmembrane helix</keyword>
<proteinExistence type="predicted"/>
<sequence>MFRLALAILLAGLLFTTFTVLHLVSITYFAGVLSGLLLGMVLWLKGRRTRTPR</sequence>